<keyword evidence="2" id="KW-1185">Reference proteome</keyword>
<gene>
    <name evidence="1" type="ORF">HGH92_19985</name>
</gene>
<dbReference type="EMBL" id="JABAIA010000002">
    <property type="protein sequence ID" value="NLR66601.1"/>
    <property type="molecule type" value="Genomic_DNA"/>
</dbReference>
<name>A0A847S4W3_9BACT</name>
<organism evidence="1 2">
    <name type="scientific">Chitinophaga varians</name>
    <dbReference type="NCBI Taxonomy" id="2202339"/>
    <lineage>
        <taxon>Bacteria</taxon>
        <taxon>Pseudomonadati</taxon>
        <taxon>Bacteroidota</taxon>
        <taxon>Chitinophagia</taxon>
        <taxon>Chitinophagales</taxon>
        <taxon>Chitinophagaceae</taxon>
        <taxon>Chitinophaga</taxon>
    </lineage>
</organism>
<evidence type="ECO:0000313" key="2">
    <source>
        <dbReference type="Proteomes" id="UP000570474"/>
    </source>
</evidence>
<accession>A0A847S4W3</accession>
<protein>
    <recommendedName>
        <fullName evidence="3">DUF1257 domain-containing protein</fullName>
    </recommendedName>
</protein>
<comment type="caution">
    <text evidence="1">The sequence shown here is derived from an EMBL/GenBank/DDBJ whole genome shotgun (WGS) entry which is preliminary data.</text>
</comment>
<proteinExistence type="predicted"/>
<evidence type="ECO:0000313" key="1">
    <source>
        <dbReference type="EMBL" id="NLR66601.1"/>
    </source>
</evidence>
<dbReference type="RefSeq" id="WP_168872518.1">
    <property type="nucleotide sequence ID" value="NZ_JABAIA010000002.1"/>
</dbReference>
<dbReference type="AlphaFoldDB" id="A0A847S4W3"/>
<reference evidence="1 2" key="1">
    <citation type="submission" date="2020-04" db="EMBL/GenBank/DDBJ databases">
        <authorList>
            <person name="Yin C."/>
        </authorList>
    </citation>
    <scope>NUCLEOTIDE SEQUENCE [LARGE SCALE GENOMIC DNA]</scope>
    <source>
        <strain evidence="1 2">Ae27</strain>
    </source>
</reference>
<sequence>MSVRYDIRPRITLEEAMQSLAAHRKSTFSVQTKMKSEALLRNTLAKLYNATINDRDNALETGISGHQLVFRMSSTGFYEVQYFNSMEGDAVRTLVRDMEAEYRGMVQDYVYNTIKAKAEEKGLVLEQETVQKNQSIVLTFNLNG</sequence>
<evidence type="ECO:0008006" key="3">
    <source>
        <dbReference type="Google" id="ProtNLM"/>
    </source>
</evidence>
<dbReference type="Proteomes" id="UP000570474">
    <property type="component" value="Unassembled WGS sequence"/>
</dbReference>